<dbReference type="OMA" id="MPNINQD"/>
<dbReference type="AlphaFoldDB" id="A0A0U5C912"/>
<name>A0A0U5C912_ASPCI</name>
<evidence type="ECO:0008006" key="4">
    <source>
        <dbReference type="Google" id="ProtNLM"/>
    </source>
</evidence>
<dbReference type="EMBL" id="CDMC01000005">
    <property type="protein sequence ID" value="CEL05370.1"/>
    <property type="molecule type" value="Genomic_DNA"/>
</dbReference>
<evidence type="ECO:0000313" key="3">
    <source>
        <dbReference type="Proteomes" id="UP000054771"/>
    </source>
</evidence>
<sequence length="169" mass="18390">MDITTILNRKGSVAMVAPDAQFDQQQFIQASNLDNSSPRMKPEPGASEAIDQPVLSYTPHAPLNQMPNINQDMRYQAQPPNAQLPLLQSPYAPGGYAGTQIPNTTPQGRPDPPPKTFHCGTCGKGFARRSDLARANPLRDPAACLRLAWLWEAVYPTVSFDCTFAGTHG</sequence>
<protein>
    <recommendedName>
        <fullName evidence="4">C2H2-type domain-containing protein</fullName>
    </recommendedName>
</protein>
<proteinExistence type="predicted"/>
<gene>
    <name evidence="2" type="ORF">ASPCAL06488</name>
</gene>
<accession>A0A0U5C912</accession>
<reference evidence="3" key="1">
    <citation type="journal article" date="2016" name="Genome Announc.">
        <title>Draft genome sequences of fungus Aspergillus calidoustus.</title>
        <authorList>
            <person name="Horn F."/>
            <person name="Linde J."/>
            <person name="Mattern D.J."/>
            <person name="Walther G."/>
            <person name="Guthke R."/>
            <person name="Scherlach K."/>
            <person name="Martin K."/>
            <person name="Brakhage A.A."/>
            <person name="Petzke L."/>
            <person name="Valiante V."/>
        </authorList>
    </citation>
    <scope>NUCLEOTIDE SEQUENCE [LARGE SCALE GENOMIC DNA]</scope>
    <source>
        <strain evidence="3">SF006504</strain>
    </source>
</reference>
<keyword evidence="3" id="KW-1185">Reference proteome</keyword>
<dbReference type="OrthoDB" id="5425151at2759"/>
<feature type="region of interest" description="Disordered" evidence="1">
    <location>
        <begin position="83"/>
        <end position="114"/>
    </location>
</feature>
<evidence type="ECO:0000313" key="2">
    <source>
        <dbReference type="EMBL" id="CEL05370.1"/>
    </source>
</evidence>
<organism evidence="2 3">
    <name type="scientific">Aspergillus calidoustus</name>
    <dbReference type="NCBI Taxonomy" id="454130"/>
    <lineage>
        <taxon>Eukaryota</taxon>
        <taxon>Fungi</taxon>
        <taxon>Dikarya</taxon>
        <taxon>Ascomycota</taxon>
        <taxon>Pezizomycotina</taxon>
        <taxon>Eurotiomycetes</taxon>
        <taxon>Eurotiomycetidae</taxon>
        <taxon>Eurotiales</taxon>
        <taxon>Aspergillaceae</taxon>
        <taxon>Aspergillus</taxon>
        <taxon>Aspergillus subgen. Nidulantes</taxon>
    </lineage>
</organism>
<dbReference type="STRING" id="454130.A0A0U5C912"/>
<evidence type="ECO:0000256" key="1">
    <source>
        <dbReference type="SAM" id="MobiDB-lite"/>
    </source>
</evidence>
<dbReference type="Proteomes" id="UP000054771">
    <property type="component" value="Unassembled WGS sequence"/>
</dbReference>